<dbReference type="Gene3D" id="3.40.50.2300">
    <property type="match status" value="1"/>
</dbReference>
<dbReference type="CDD" id="cd19925">
    <property type="entry name" value="REC_citrate_TCS"/>
    <property type="match status" value="1"/>
</dbReference>
<dbReference type="PIRSF" id="PIRSF006171">
    <property type="entry name" value="RR_citrat_malat"/>
    <property type="match status" value="1"/>
</dbReference>
<evidence type="ECO:0000256" key="3">
    <source>
        <dbReference type="ARBA" id="ARBA00022553"/>
    </source>
</evidence>
<dbReference type="OrthoDB" id="9759232at2"/>
<dbReference type="PROSITE" id="PS50110">
    <property type="entry name" value="RESPONSE_REGULATORY"/>
    <property type="match status" value="1"/>
</dbReference>
<evidence type="ECO:0000256" key="1">
    <source>
        <dbReference type="ARBA" id="ARBA00004496"/>
    </source>
</evidence>
<dbReference type="GO" id="GO:0003700">
    <property type="term" value="F:DNA-binding transcription factor activity"/>
    <property type="evidence" value="ECO:0007669"/>
    <property type="project" value="InterPro"/>
</dbReference>
<protein>
    <submittedName>
        <fullName evidence="11">Transcriptional regulator</fullName>
    </submittedName>
</protein>
<dbReference type="SUPFAM" id="SSF46785">
    <property type="entry name" value="Winged helix' DNA-binding domain"/>
    <property type="match status" value="1"/>
</dbReference>
<evidence type="ECO:0000256" key="4">
    <source>
        <dbReference type="ARBA" id="ARBA00023012"/>
    </source>
</evidence>
<evidence type="ECO:0000256" key="2">
    <source>
        <dbReference type="ARBA" id="ARBA00022490"/>
    </source>
</evidence>
<dbReference type="PANTHER" id="PTHR45526:SF1">
    <property type="entry name" value="TRANSCRIPTIONAL REGULATORY PROTEIN DCUR-RELATED"/>
    <property type="match status" value="1"/>
</dbReference>
<reference evidence="11 12" key="1">
    <citation type="submission" date="2015-01" db="EMBL/GenBank/DDBJ databases">
        <title>Draft genome sequences of the supercritical CO2 tolerant bacteria Bacillus subterraneus MITOT1 and Bacillus cereus MIT0214.</title>
        <authorList>
            <person name="Peet K.C."/>
            <person name="Thompson J.R."/>
        </authorList>
    </citation>
    <scope>NUCLEOTIDE SEQUENCE [LARGE SCALE GENOMIC DNA]</scope>
    <source>
        <strain evidence="11 12">MITOT1</strain>
    </source>
</reference>
<dbReference type="RefSeq" id="WP_044396026.1">
    <property type="nucleotide sequence ID" value="NZ_JXIQ01000184.1"/>
</dbReference>
<keyword evidence="7" id="KW-0010">Activator</keyword>
<dbReference type="Pfam" id="PF00072">
    <property type="entry name" value="Response_reg"/>
    <property type="match status" value="1"/>
</dbReference>
<comment type="subcellular location">
    <subcellularLocation>
        <location evidence="1">Cytoplasm</location>
    </subcellularLocation>
</comment>
<keyword evidence="5" id="KW-0805">Transcription regulation</keyword>
<dbReference type="AlphaFoldDB" id="A0A0D6Z5G3"/>
<gene>
    <name evidence="11" type="ORF">UB32_17100</name>
</gene>
<keyword evidence="4" id="KW-0902">Two-component regulatory system</keyword>
<evidence type="ECO:0000313" key="11">
    <source>
        <dbReference type="EMBL" id="KIY20822.1"/>
    </source>
</evidence>
<dbReference type="GO" id="GO:0000156">
    <property type="term" value="F:phosphorelay response regulator activity"/>
    <property type="evidence" value="ECO:0007669"/>
    <property type="project" value="TreeGrafter"/>
</dbReference>
<evidence type="ECO:0000313" key="12">
    <source>
        <dbReference type="Proteomes" id="UP000032512"/>
    </source>
</evidence>
<sequence>MIRVLIVDDDPMVAELNKRYLQKVHGFTLAGIVHTVKDAREFLETERVHLILLDVYMPSATGIDLLRFIRKKNISVDVILITAATDKENIQTALRYGALDYLIKPFEFDRFNQALLQYKEKHHFFENHPMLRQEDIDGQILSTEQKFAASSIENLPKGLTTSTLESILKVIQKKANQPFSTDDISEITVISRVSVRKYLKFLTNLGILEESLTYGVGRPGHLYRLKEHKLKQLNRFF</sequence>
<dbReference type="InterPro" id="IPR051271">
    <property type="entry name" value="2C-system_Tx_regulators"/>
</dbReference>
<feature type="modified residue" description="4-aspartylphosphate" evidence="9">
    <location>
        <position position="54"/>
    </location>
</feature>
<dbReference type="PATRIC" id="fig|285983.3.peg.2877"/>
<evidence type="ECO:0000256" key="7">
    <source>
        <dbReference type="ARBA" id="ARBA00023159"/>
    </source>
</evidence>
<dbReference type="SMART" id="SM00448">
    <property type="entry name" value="REC"/>
    <property type="match status" value="1"/>
</dbReference>
<dbReference type="InterPro" id="IPR024187">
    <property type="entry name" value="Sig_transdc_resp-reg_cit/mal"/>
</dbReference>
<dbReference type="InterPro" id="IPR001789">
    <property type="entry name" value="Sig_transdc_resp-reg_receiver"/>
</dbReference>
<dbReference type="EMBL" id="JXIQ01000184">
    <property type="protein sequence ID" value="KIY20822.1"/>
    <property type="molecule type" value="Genomic_DNA"/>
</dbReference>
<dbReference type="PANTHER" id="PTHR45526">
    <property type="entry name" value="TRANSCRIPTIONAL REGULATORY PROTEIN DPIA"/>
    <property type="match status" value="1"/>
</dbReference>
<keyword evidence="12" id="KW-1185">Reference proteome</keyword>
<keyword evidence="6" id="KW-0238">DNA-binding</keyword>
<dbReference type="Proteomes" id="UP000032512">
    <property type="component" value="Unassembled WGS sequence"/>
</dbReference>
<dbReference type="SUPFAM" id="SSF52172">
    <property type="entry name" value="CheY-like"/>
    <property type="match status" value="1"/>
</dbReference>
<evidence type="ECO:0000259" key="10">
    <source>
        <dbReference type="PROSITE" id="PS50110"/>
    </source>
</evidence>
<keyword evidence="8" id="KW-0804">Transcription</keyword>
<evidence type="ECO:0000256" key="8">
    <source>
        <dbReference type="ARBA" id="ARBA00023163"/>
    </source>
</evidence>
<dbReference type="GO" id="GO:0005737">
    <property type="term" value="C:cytoplasm"/>
    <property type="evidence" value="ECO:0007669"/>
    <property type="project" value="UniProtKB-SubCell"/>
</dbReference>
<keyword evidence="3 9" id="KW-0597">Phosphoprotein</keyword>
<evidence type="ECO:0000256" key="5">
    <source>
        <dbReference type="ARBA" id="ARBA00023015"/>
    </source>
</evidence>
<keyword evidence="2" id="KW-0963">Cytoplasm</keyword>
<name>A0A0D6Z5G3_9BACI</name>
<feature type="domain" description="Response regulatory" evidence="10">
    <location>
        <begin position="3"/>
        <end position="119"/>
    </location>
</feature>
<organism evidence="11 12">
    <name type="scientific">Mesobacillus subterraneus</name>
    <dbReference type="NCBI Taxonomy" id="285983"/>
    <lineage>
        <taxon>Bacteria</taxon>
        <taxon>Bacillati</taxon>
        <taxon>Bacillota</taxon>
        <taxon>Bacilli</taxon>
        <taxon>Bacillales</taxon>
        <taxon>Bacillaceae</taxon>
        <taxon>Mesobacillus</taxon>
    </lineage>
</organism>
<evidence type="ECO:0000256" key="9">
    <source>
        <dbReference type="PROSITE-ProRule" id="PRU00169"/>
    </source>
</evidence>
<evidence type="ECO:0000256" key="6">
    <source>
        <dbReference type="ARBA" id="ARBA00023125"/>
    </source>
</evidence>
<accession>A0A0D6Z5G3</accession>
<dbReference type="InterPro" id="IPR011006">
    <property type="entry name" value="CheY-like_superfamily"/>
</dbReference>
<dbReference type="InterPro" id="IPR036390">
    <property type="entry name" value="WH_DNA-bd_sf"/>
</dbReference>
<comment type="caution">
    <text evidence="11">The sequence shown here is derived from an EMBL/GenBank/DDBJ whole genome shotgun (WGS) entry which is preliminary data.</text>
</comment>
<proteinExistence type="predicted"/>
<dbReference type="GO" id="GO:0003677">
    <property type="term" value="F:DNA binding"/>
    <property type="evidence" value="ECO:0007669"/>
    <property type="project" value="UniProtKB-KW"/>
</dbReference>